<gene>
    <name evidence="3" type="ORF">DAETH_33470</name>
</gene>
<dbReference type="Gene3D" id="3.40.50.2000">
    <property type="entry name" value="Glycogen Phosphorylase B"/>
    <property type="match status" value="2"/>
</dbReference>
<dbReference type="Proteomes" id="UP001064971">
    <property type="component" value="Plasmid pDAETH-1"/>
</dbReference>
<dbReference type="RefSeq" id="WP_264777860.1">
    <property type="nucleotide sequence ID" value="NZ_AP026561.1"/>
</dbReference>
<dbReference type="InterPro" id="IPR028098">
    <property type="entry name" value="Glyco_trans_4-like_N"/>
</dbReference>
<dbReference type="GO" id="GO:0016740">
    <property type="term" value="F:transferase activity"/>
    <property type="evidence" value="ECO:0007669"/>
    <property type="project" value="UniProtKB-KW"/>
</dbReference>
<geneLocation type="plasmid" evidence="3 4">
    <name>pDAETH-1</name>
</geneLocation>
<feature type="domain" description="Glycosyl transferase family 1" evidence="1">
    <location>
        <begin position="201"/>
        <end position="353"/>
    </location>
</feature>
<reference evidence="3" key="1">
    <citation type="submission" date="2022-07" db="EMBL/GenBank/DDBJ databases">
        <title>Complete Genome Sequence of the Radioresistant Bacterium Deinococcus aetherius ST0316, Isolated from the Air Dust collected in Lower Stratosphere above Japan.</title>
        <authorList>
            <person name="Satoh K."/>
            <person name="Hagiwara K."/>
            <person name="Katsumata K."/>
            <person name="Kubo A."/>
            <person name="Yokobori S."/>
            <person name="Yamagishi A."/>
            <person name="Oono Y."/>
            <person name="Narumi I."/>
        </authorList>
    </citation>
    <scope>NUCLEOTIDE SEQUENCE</scope>
    <source>
        <strain evidence="3">ST0316</strain>
        <plasmid evidence="3">pDAETH-1</plasmid>
    </source>
</reference>
<dbReference type="Pfam" id="PF13579">
    <property type="entry name" value="Glyco_trans_4_4"/>
    <property type="match status" value="1"/>
</dbReference>
<proteinExistence type="predicted"/>
<dbReference type="EMBL" id="AP026561">
    <property type="protein sequence ID" value="BDP43378.1"/>
    <property type="molecule type" value="Genomic_DNA"/>
</dbReference>
<dbReference type="SUPFAM" id="SSF53756">
    <property type="entry name" value="UDP-Glycosyltransferase/glycogen phosphorylase"/>
    <property type="match status" value="1"/>
</dbReference>
<evidence type="ECO:0000259" key="2">
    <source>
        <dbReference type="Pfam" id="PF13579"/>
    </source>
</evidence>
<keyword evidence="3" id="KW-0614">Plasmid</keyword>
<dbReference type="PANTHER" id="PTHR12526:SF630">
    <property type="entry name" value="GLYCOSYLTRANSFERASE"/>
    <property type="match status" value="1"/>
</dbReference>
<evidence type="ECO:0000259" key="1">
    <source>
        <dbReference type="Pfam" id="PF00534"/>
    </source>
</evidence>
<name>A0ABN6RJ87_9DEIO</name>
<sequence>MTRPLRLMAVLPGLAPGGAEVQLAQLLHGLPREEFECELVTLFSARLDPELERRLNVGALPLRDLAVAPLRDGEQGALHAARNLQRARPLLAARIREFRPDIVYTRLWYAGLTVASLPRRGRFIHVANEENALDNLDDRGRAKRLLRRFVIAQADAWVVPTRGLFDEFVRGGARAGRGRVVYNATAIPPLPAPRAASAPARFAAMGRLVPGKGFDRLLRAAALARGAGADFRVDVAGEGPERGPLEALARELGVEDVVRFVGYVHDPHAFLAEHDAFLLTSRAEGFANVLVEAMACGLPVVAMDIHYGPNEIVVPGETGFLVPDGDLAGFAARLRELAADPALRGRLGAAGRARAEAVFSTARMVTQFRDVFFRAAGRSRPEGERTRVRPSW</sequence>
<evidence type="ECO:0000313" key="3">
    <source>
        <dbReference type="EMBL" id="BDP43378.1"/>
    </source>
</evidence>
<evidence type="ECO:0000313" key="4">
    <source>
        <dbReference type="Proteomes" id="UP001064971"/>
    </source>
</evidence>
<dbReference type="InterPro" id="IPR001296">
    <property type="entry name" value="Glyco_trans_1"/>
</dbReference>
<dbReference type="Pfam" id="PF00534">
    <property type="entry name" value="Glycos_transf_1"/>
    <property type="match status" value="1"/>
</dbReference>
<keyword evidence="3" id="KW-0808">Transferase</keyword>
<keyword evidence="4" id="KW-1185">Reference proteome</keyword>
<dbReference type="PANTHER" id="PTHR12526">
    <property type="entry name" value="GLYCOSYLTRANSFERASE"/>
    <property type="match status" value="1"/>
</dbReference>
<protein>
    <submittedName>
        <fullName evidence="3">Glycosyl transferase</fullName>
    </submittedName>
</protein>
<accession>A0ABN6RJ87</accession>
<feature type="domain" description="Glycosyltransferase subfamily 4-like N-terminal" evidence="2">
    <location>
        <begin position="17"/>
        <end position="183"/>
    </location>
</feature>
<organism evidence="3 4">
    <name type="scientific">Deinococcus aetherius</name>
    <dbReference type="NCBI Taxonomy" id="200252"/>
    <lineage>
        <taxon>Bacteria</taxon>
        <taxon>Thermotogati</taxon>
        <taxon>Deinococcota</taxon>
        <taxon>Deinococci</taxon>
        <taxon>Deinococcales</taxon>
        <taxon>Deinococcaceae</taxon>
        <taxon>Deinococcus</taxon>
    </lineage>
</organism>